<dbReference type="AlphaFoldDB" id="A0A837FYG4"/>
<accession>A0A837FYG4</accession>
<dbReference type="EMBL" id="JXXR01000026">
    <property type="protein sequence ID" value="KJY67620.1"/>
    <property type="molecule type" value="Genomic_DNA"/>
</dbReference>
<dbReference type="RefSeq" id="WP_045987228.1">
    <property type="nucleotide sequence ID" value="NZ_CP063052.1"/>
</dbReference>
<gene>
    <name evidence="1" type="ORF">TW71_21710</name>
</gene>
<proteinExistence type="predicted"/>
<evidence type="ECO:0000313" key="1">
    <source>
        <dbReference type="EMBL" id="KJY67620.1"/>
    </source>
</evidence>
<protein>
    <submittedName>
        <fullName evidence="1">Flavodoxin</fullName>
    </submittedName>
</protein>
<organism evidence="1">
    <name type="scientific">Vibrio coralliilyticus</name>
    <dbReference type="NCBI Taxonomy" id="190893"/>
    <lineage>
        <taxon>Bacteria</taxon>
        <taxon>Pseudomonadati</taxon>
        <taxon>Pseudomonadota</taxon>
        <taxon>Gammaproteobacteria</taxon>
        <taxon>Vibrionales</taxon>
        <taxon>Vibrionaceae</taxon>
        <taxon>Vibrio</taxon>
    </lineage>
</organism>
<sequence length="166" mass="18694">MSNSAISIVETKNQWLSQHIDVEFPTKESLAGRQLYLAKSQDSQFEKLVGLPEPSTIFSEQDIFKVDFHRLTVMFSLLQSKRWEEQNEQELIVEFLSQIIFSEPCDLYVGFQNGEPSAAAIITKNGNELLVSDVVNLSGNNDEFVASLLTHSTLEATNCEAIYIES</sequence>
<reference evidence="1" key="1">
    <citation type="journal article" date="2015" name="BMC Genomics">
        <title>Genome mining reveals unlocked bioactive potential of marine Gram-negative bacteria.</title>
        <authorList>
            <person name="Machado H."/>
            <person name="Sonnenschein E.C."/>
            <person name="Melchiorsen J."/>
            <person name="Gram L."/>
        </authorList>
    </citation>
    <scope>NUCLEOTIDE SEQUENCE</scope>
    <source>
        <strain evidence="1">S2052</strain>
    </source>
</reference>
<name>A0A837FYG4_9VIBR</name>
<comment type="caution">
    <text evidence="1">The sequence shown here is derived from an EMBL/GenBank/DDBJ whole genome shotgun (WGS) entry which is preliminary data.</text>
</comment>